<evidence type="ECO:0000256" key="3">
    <source>
        <dbReference type="ARBA" id="ARBA00023163"/>
    </source>
</evidence>
<dbReference type="PRINTS" id="PR00035">
    <property type="entry name" value="HTHGNTR"/>
</dbReference>
<evidence type="ECO:0000256" key="2">
    <source>
        <dbReference type="ARBA" id="ARBA00023125"/>
    </source>
</evidence>
<dbReference type="Pfam" id="PF00392">
    <property type="entry name" value="GntR"/>
    <property type="match status" value="1"/>
</dbReference>
<sequence>MEGIAVLCRNSSCPLYLQVAQDLQTRIESGEFASSSMLPSEQDLCVTYCVSRTTVRRALSLMEEYNVISPHQGKGIYLQEPKLPDSLAFPQGFTQYCIEHDIPIATQILVLCRSIPTPYVARRLQLAQGDAAVFLKRLRTLKNVPVALEQTWLPFERFSFLLNTGLEIDSLYEMIEQHTDIHIRGNISPSIVLKSELALADDAELLQLAMPAAVFVADEIVNSTTGSPILFTRRILRGDCSKYYFSNRANQLSILAELVQDKN</sequence>
<dbReference type="SMART" id="SM00345">
    <property type="entry name" value="HTH_GNTR"/>
    <property type="match status" value="1"/>
</dbReference>
<evidence type="ECO:0000259" key="4">
    <source>
        <dbReference type="PROSITE" id="PS50949"/>
    </source>
</evidence>
<organism evidence="5 6">
    <name type="scientific">Collinsella ureilytica</name>
    <dbReference type="NCBI Taxonomy" id="2869515"/>
    <lineage>
        <taxon>Bacteria</taxon>
        <taxon>Bacillati</taxon>
        <taxon>Actinomycetota</taxon>
        <taxon>Coriobacteriia</taxon>
        <taxon>Coriobacteriales</taxon>
        <taxon>Coriobacteriaceae</taxon>
        <taxon>Collinsella</taxon>
    </lineage>
</organism>
<dbReference type="SMART" id="SM00866">
    <property type="entry name" value="UTRA"/>
    <property type="match status" value="1"/>
</dbReference>
<dbReference type="EMBL" id="JAIMFO010000008">
    <property type="protein sequence ID" value="MBY4798112.1"/>
    <property type="molecule type" value="Genomic_DNA"/>
</dbReference>
<comment type="caution">
    <text evidence="5">The sequence shown here is derived from an EMBL/GenBank/DDBJ whole genome shotgun (WGS) entry which is preliminary data.</text>
</comment>
<dbReference type="Gene3D" id="1.10.10.10">
    <property type="entry name" value="Winged helix-like DNA-binding domain superfamily/Winged helix DNA-binding domain"/>
    <property type="match status" value="1"/>
</dbReference>
<name>A0ABS7MLG0_9ACTN</name>
<dbReference type="InterPro" id="IPR036388">
    <property type="entry name" value="WH-like_DNA-bd_sf"/>
</dbReference>
<dbReference type="Gene3D" id="3.40.1410.10">
    <property type="entry name" value="Chorismate lyase-like"/>
    <property type="match status" value="1"/>
</dbReference>
<dbReference type="InterPro" id="IPR050679">
    <property type="entry name" value="Bact_HTH_transcr_reg"/>
</dbReference>
<keyword evidence="3" id="KW-0804">Transcription</keyword>
<dbReference type="InterPro" id="IPR011663">
    <property type="entry name" value="UTRA"/>
</dbReference>
<gene>
    <name evidence="5" type="ORF">K6V98_07110</name>
</gene>
<dbReference type="Proteomes" id="UP000700908">
    <property type="component" value="Unassembled WGS sequence"/>
</dbReference>
<dbReference type="InterPro" id="IPR000524">
    <property type="entry name" value="Tscrpt_reg_HTH_GntR"/>
</dbReference>
<proteinExistence type="predicted"/>
<keyword evidence="6" id="KW-1185">Reference proteome</keyword>
<dbReference type="InterPro" id="IPR028978">
    <property type="entry name" value="Chorismate_lyase_/UTRA_dom_sf"/>
</dbReference>
<dbReference type="InterPro" id="IPR036390">
    <property type="entry name" value="WH_DNA-bd_sf"/>
</dbReference>
<evidence type="ECO:0000256" key="1">
    <source>
        <dbReference type="ARBA" id="ARBA00023015"/>
    </source>
</evidence>
<reference evidence="5 6" key="1">
    <citation type="submission" date="2021-08" db="EMBL/GenBank/DDBJ databases">
        <title>Collinsella faecalis sp. nov. isolated from swine faeces.</title>
        <authorList>
            <person name="Oh B.S."/>
            <person name="Lee J.H."/>
        </authorList>
    </citation>
    <scope>NUCLEOTIDE SEQUENCE [LARGE SCALE GENOMIC DNA]</scope>
    <source>
        <strain evidence="5 6">AGMB00827</strain>
    </source>
</reference>
<keyword evidence="2" id="KW-0238">DNA-binding</keyword>
<protein>
    <submittedName>
        <fullName evidence="5">GntR family transcriptional regulator</fullName>
    </submittedName>
</protein>
<feature type="domain" description="HTH gntR-type" evidence="4">
    <location>
        <begin position="13"/>
        <end position="81"/>
    </location>
</feature>
<dbReference type="PANTHER" id="PTHR44846">
    <property type="entry name" value="MANNOSYL-D-GLYCERATE TRANSPORT/METABOLISM SYSTEM REPRESSOR MNGR-RELATED"/>
    <property type="match status" value="1"/>
</dbReference>
<evidence type="ECO:0000313" key="6">
    <source>
        <dbReference type="Proteomes" id="UP000700908"/>
    </source>
</evidence>
<dbReference type="Pfam" id="PF07702">
    <property type="entry name" value="UTRA"/>
    <property type="match status" value="1"/>
</dbReference>
<dbReference type="RefSeq" id="WP_085830658.1">
    <property type="nucleotide sequence ID" value="NZ_JAIMFO010000008.1"/>
</dbReference>
<accession>A0ABS7MLG0</accession>
<dbReference type="SUPFAM" id="SSF64288">
    <property type="entry name" value="Chorismate lyase-like"/>
    <property type="match status" value="1"/>
</dbReference>
<dbReference type="PROSITE" id="PS50949">
    <property type="entry name" value="HTH_GNTR"/>
    <property type="match status" value="1"/>
</dbReference>
<dbReference type="CDD" id="cd07377">
    <property type="entry name" value="WHTH_GntR"/>
    <property type="match status" value="1"/>
</dbReference>
<dbReference type="PANTHER" id="PTHR44846:SF1">
    <property type="entry name" value="MANNOSYL-D-GLYCERATE TRANSPORT_METABOLISM SYSTEM REPRESSOR MNGR-RELATED"/>
    <property type="match status" value="1"/>
</dbReference>
<evidence type="ECO:0000313" key="5">
    <source>
        <dbReference type="EMBL" id="MBY4798112.1"/>
    </source>
</evidence>
<dbReference type="SUPFAM" id="SSF46785">
    <property type="entry name" value="Winged helix' DNA-binding domain"/>
    <property type="match status" value="1"/>
</dbReference>
<keyword evidence="1" id="KW-0805">Transcription regulation</keyword>